<gene>
    <name evidence="1" type="ORF">Asi02nite_12260</name>
</gene>
<comment type="caution">
    <text evidence="1">The sequence shown here is derived from an EMBL/GenBank/DDBJ whole genome shotgun (WGS) entry which is preliminary data.</text>
</comment>
<evidence type="ECO:0000313" key="1">
    <source>
        <dbReference type="EMBL" id="GIF71708.1"/>
    </source>
</evidence>
<proteinExistence type="predicted"/>
<reference evidence="1 2" key="1">
    <citation type="submission" date="2021-01" db="EMBL/GenBank/DDBJ databases">
        <title>Whole genome shotgun sequence of Asanoa siamensis NBRC 107932.</title>
        <authorList>
            <person name="Komaki H."/>
            <person name="Tamura T."/>
        </authorList>
    </citation>
    <scope>NUCLEOTIDE SEQUENCE [LARGE SCALE GENOMIC DNA]</scope>
    <source>
        <strain evidence="1 2">NBRC 107932</strain>
    </source>
</reference>
<sequence length="144" mass="15797">MVEDGLPRGETFEDLAAFLREPEPGGYPIQEVRECVCRSCGGRSFEVVVAADEGAVRRTCLACGAHDFIGDSDEYWDDAEEHGVCECPCGNETFAAAVGYSLREDGEDVRWLYVALRCLSCGGMGVYEDWKISYGPSLHLLDQA</sequence>
<dbReference type="EMBL" id="BONE01000007">
    <property type="protein sequence ID" value="GIF71708.1"/>
    <property type="molecule type" value="Genomic_DNA"/>
</dbReference>
<dbReference type="RefSeq" id="WP_203711188.1">
    <property type="nucleotide sequence ID" value="NZ_BONE01000007.1"/>
</dbReference>
<accession>A0ABQ4CL55</accession>
<keyword evidence="2" id="KW-1185">Reference proteome</keyword>
<dbReference type="Proteomes" id="UP000604117">
    <property type="component" value="Unassembled WGS sequence"/>
</dbReference>
<protein>
    <submittedName>
        <fullName evidence="1">Uncharacterized protein</fullName>
    </submittedName>
</protein>
<organism evidence="1 2">
    <name type="scientific">Asanoa siamensis</name>
    <dbReference type="NCBI Taxonomy" id="926357"/>
    <lineage>
        <taxon>Bacteria</taxon>
        <taxon>Bacillati</taxon>
        <taxon>Actinomycetota</taxon>
        <taxon>Actinomycetes</taxon>
        <taxon>Micromonosporales</taxon>
        <taxon>Micromonosporaceae</taxon>
        <taxon>Asanoa</taxon>
    </lineage>
</organism>
<evidence type="ECO:0000313" key="2">
    <source>
        <dbReference type="Proteomes" id="UP000604117"/>
    </source>
</evidence>
<name>A0ABQ4CL55_9ACTN</name>